<feature type="domain" description="ABC-type transport auxiliary lipoprotein component" evidence="2">
    <location>
        <begin position="51"/>
        <end position="178"/>
    </location>
</feature>
<dbReference type="PROSITE" id="PS51257">
    <property type="entry name" value="PROKAR_LIPOPROTEIN"/>
    <property type="match status" value="1"/>
</dbReference>
<feature type="signal peptide" evidence="1">
    <location>
        <begin position="1"/>
        <end position="24"/>
    </location>
</feature>
<proteinExistence type="predicted"/>
<evidence type="ECO:0000256" key="1">
    <source>
        <dbReference type="SAM" id="SignalP"/>
    </source>
</evidence>
<dbReference type="RefSeq" id="WP_194855174.1">
    <property type="nucleotide sequence ID" value="NZ_ARXR01000004.1"/>
</dbReference>
<gene>
    <name evidence="3" type="ORF">ISO4_00694</name>
</gene>
<evidence type="ECO:0000259" key="2">
    <source>
        <dbReference type="Pfam" id="PF03886"/>
    </source>
</evidence>
<dbReference type="SUPFAM" id="SSF159594">
    <property type="entry name" value="XCC0632-like"/>
    <property type="match status" value="1"/>
</dbReference>
<dbReference type="InterPro" id="IPR005586">
    <property type="entry name" value="ABC_trans_aux"/>
</dbReference>
<name>A0ABS0ADB3_9GAMM</name>
<keyword evidence="4" id="KW-1185">Reference proteome</keyword>
<comment type="caution">
    <text evidence="3">The sequence shown here is derived from an EMBL/GenBank/DDBJ whole genome shotgun (WGS) entry which is preliminary data.</text>
</comment>
<evidence type="ECO:0000313" key="4">
    <source>
        <dbReference type="Proteomes" id="UP000644441"/>
    </source>
</evidence>
<keyword evidence="1" id="KW-0732">Signal</keyword>
<accession>A0ABS0ADB3</accession>
<protein>
    <recommendedName>
        <fullName evidence="2">ABC-type transport auxiliary lipoprotein component domain-containing protein</fullName>
    </recommendedName>
</protein>
<sequence length="182" mass="19462">MTNRLPLPLAALLLAISALLGACASGGPASEHSYLLPAAGEPAASDRLPRVRVDVAGYLDQAGVVVETAPTSVHAARRHLWAEPLPSQLARALRHHLAAAGAPEQGRLSVSVTRFQGTADGNARVSGQWHYRAEPSEQQEDLQRSGRFDLTRPLSRDGYPELVTRLDAAWRAVAQQIAAALR</sequence>
<dbReference type="Proteomes" id="UP000644441">
    <property type="component" value="Unassembled WGS sequence"/>
</dbReference>
<dbReference type="Gene3D" id="3.40.50.10610">
    <property type="entry name" value="ABC-type transport auxiliary lipoprotein component"/>
    <property type="match status" value="1"/>
</dbReference>
<dbReference type="Pfam" id="PF03886">
    <property type="entry name" value="ABC_trans_aux"/>
    <property type="match status" value="1"/>
</dbReference>
<reference evidence="3 4" key="1">
    <citation type="submission" date="2012-09" db="EMBL/GenBank/DDBJ databases">
        <title>Genome Sequence of alkane-degrading Bacterium Alcanivorax venustensis ISO4.</title>
        <authorList>
            <person name="Lai Q."/>
            <person name="Shao Z."/>
        </authorList>
    </citation>
    <scope>NUCLEOTIDE SEQUENCE [LARGE SCALE GENOMIC DNA]</scope>
    <source>
        <strain evidence="3 4">ISO4</strain>
    </source>
</reference>
<organism evidence="3 4">
    <name type="scientific">Alloalcanivorax venustensis ISO4</name>
    <dbReference type="NCBI Taxonomy" id="1177184"/>
    <lineage>
        <taxon>Bacteria</taxon>
        <taxon>Pseudomonadati</taxon>
        <taxon>Pseudomonadota</taxon>
        <taxon>Gammaproteobacteria</taxon>
        <taxon>Oceanospirillales</taxon>
        <taxon>Alcanivoracaceae</taxon>
        <taxon>Alloalcanivorax</taxon>
    </lineage>
</organism>
<dbReference type="EMBL" id="ARXR01000004">
    <property type="protein sequence ID" value="MBF5052092.1"/>
    <property type="molecule type" value="Genomic_DNA"/>
</dbReference>
<feature type="chain" id="PRO_5045322169" description="ABC-type transport auxiliary lipoprotein component domain-containing protein" evidence="1">
    <location>
        <begin position="25"/>
        <end position="182"/>
    </location>
</feature>
<evidence type="ECO:0000313" key="3">
    <source>
        <dbReference type="EMBL" id="MBF5052092.1"/>
    </source>
</evidence>